<evidence type="ECO:0000313" key="7">
    <source>
        <dbReference type="Proteomes" id="UP001432027"/>
    </source>
</evidence>
<dbReference type="AlphaFoldDB" id="A0AAV5SY17"/>
<evidence type="ECO:0000256" key="5">
    <source>
        <dbReference type="SAM" id="Phobius"/>
    </source>
</evidence>
<organism evidence="6 7">
    <name type="scientific">Pristionchus entomophagus</name>
    <dbReference type="NCBI Taxonomy" id="358040"/>
    <lineage>
        <taxon>Eukaryota</taxon>
        <taxon>Metazoa</taxon>
        <taxon>Ecdysozoa</taxon>
        <taxon>Nematoda</taxon>
        <taxon>Chromadorea</taxon>
        <taxon>Rhabditida</taxon>
        <taxon>Rhabditina</taxon>
        <taxon>Diplogasteromorpha</taxon>
        <taxon>Diplogasteroidea</taxon>
        <taxon>Neodiplogasteridae</taxon>
        <taxon>Pristionchus</taxon>
    </lineage>
</organism>
<feature type="transmembrane region" description="Helical" evidence="5">
    <location>
        <begin position="175"/>
        <end position="193"/>
    </location>
</feature>
<dbReference type="PANTHER" id="PTHR19282:SF456">
    <property type="entry name" value="CD63 MOLECULE"/>
    <property type="match status" value="1"/>
</dbReference>
<dbReference type="InterPro" id="IPR018499">
    <property type="entry name" value="Tetraspanin/Peripherin"/>
</dbReference>
<proteinExistence type="predicted"/>
<keyword evidence="2 5" id="KW-0812">Transmembrane</keyword>
<evidence type="ECO:0000256" key="2">
    <source>
        <dbReference type="ARBA" id="ARBA00022692"/>
    </source>
</evidence>
<dbReference type="Pfam" id="PF00335">
    <property type="entry name" value="Tetraspanin"/>
    <property type="match status" value="1"/>
</dbReference>
<comment type="subcellular location">
    <subcellularLocation>
        <location evidence="1">Membrane</location>
        <topology evidence="1">Multi-pass membrane protein</topology>
    </subcellularLocation>
</comment>
<gene>
    <name evidence="6" type="ORF">PENTCL1PPCAC_9432</name>
</gene>
<sequence length="211" mass="22663">MGLLDRLSYASARKWLMLLNGGYLILAVILIATGWYTHNAAIVTSVSIAGGIIAAGVFLSAVAVLGIYGTREQNQAALFFYMIILFLVFVVQCSVALACLGEVSLISLDELISAGWKAASPETVFDAEKAFGCCGLRNASETTSECTKLDCFNHGGCPPCLGTIVNTVSDNLSRIGWIGLLFSFTELAGIALAHRFRNTKNPRFNPNLLFQ</sequence>
<name>A0AAV5SY17_9BILA</name>
<evidence type="ECO:0000256" key="3">
    <source>
        <dbReference type="ARBA" id="ARBA00022989"/>
    </source>
</evidence>
<keyword evidence="3 5" id="KW-1133">Transmembrane helix</keyword>
<dbReference type="PANTHER" id="PTHR19282">
    <property type="entry name" value="TETRASPANIN"/>
    <property type="match status" value="1"/>
</dbReference>
<evidence type="ECO:0008006" key="8">
    <source>
        <dbReference type="Google" id="ProtNLM"/>
    </source>
</evidence>
<feature type="transmembrane region" description="Helical" evidence="5">
    <location>
        <begin position="42"/>
        <end position="66"/>
    </location>
</feature>
<dbReference type="PRINTS" id="PR00259">
    <property type="entry name" value="TMFOUR"/>
</dbReference>
<evidence type="ECO:0000256" key="1">
    <source>
        <dbReference type="ARBA" id="ARBA00004141"/>
    </source>
</evidence>
<dbReference type="EMBL" id="BTSX01000003">
    <property type="protein sequence ID" value="GMS87257.1"/>
    <property type="molecule type" value="Genomic_DNA"/>
</dbReference>
<accession>A0AAV5SY17</accession>
<dbReference type="Proteomes" id="UP001432027">
    <property type="component" value="Unassembled WGS sequence"/>
</dbReference>
<protein>
    <recommendedName>
        <fullName evidence="8">Tetraspanin</fullName>
    </recommendedName>
</protein>
<evidence type="ECO:0000256" key="4">
    <source>
        <dbReference type="ARBA" id="ARBA00023136"/>
    </source>
</evidence>
<keyword evidence="7" id="KW-1185">Reference proteome</keyword>
<dbReference type="GO" id="GO:0005886">
    <property type="term" value="C:plasma membrane"/>
    <property type="evidence" value="ECO:0007669"/>
    <property type="project" value="TreeGrafter"/>
</dbReference>
<keyword evidence="4 5" id="KW-0472">Membrane</keyword>
<feature type="transmembrane region" description="Helical" evidence="5">
    <location>
        <begin position="78"/>
        <end position="98"/>
    </location>
</feature>
<reference evidence="6" key="1">
    <citation type="submission" date="2023-10" db="EMBL/GenBank/DDBJ databases">
        <title>Genome assembly of Pristionchus species.</title>
        <authorList>
            <person name="Yoshida K."/>
            <person name="Sommer R.J."/>
        </authorList>
    </citation>
    <scope>NUCLEOTIDE SEQUENCE</scope>
    <source>
        <strain evidence="6">RS0144</strain>
    </source>
</reference>
<feature type="transmembrane region" description="Helical" evidence="5">
    <location>
        <begin position="15"/>
        <end position="36"/>
    </location>
</feature>
<evidence type="ECO:0000313" key="6">
    <source>
        <dbReference type="EMBL" id="GMS87257.1"/>
    </source>
</evidence>
<comment type="caution">
    <text evidence="6">The sequence shown here is derived from an EMBL/GenBank/DDBJ whole genome shotgun (WGS) entry which is preliminary data.</text>
</comment>